<dbReference type="AlphaFoldDB" id="X0HBR8"/>
<reference evidence="1" key="1">
    <citation type="submission" date="2011-11" db="EMBL/GenBank/DDBJ databases">
        <title>The Genome Sequence of Fusarium oxysporum PHW808.</title>
        <authorList>
            <consortium name="The Broad Institute Genome Sequencing Platform"/>
            <person name="Ma L.-J."/>
            <person name="Gale L.R."/>
            <person name="Schwartz D.C."/>
            <person name="Zhou S."/>
            <person name="Corby-Kistler H."/>
            <person name="Young S.K."/>
            <person name="Zeng Q."/>
            <person name="Gargeya S."/>
            <person name="Fitzgerald M."/>
            <person name="Haas B."/>
            <person name="Abouelleil A."/>
            <person name="Alvarado L."/>
            <person name="Arachchi H.M."/>
            <person name="Berlin A."/>
            <person name="Brown A."/>
            <person name="Chapman S.B."/>
            <person name="Chen Z."/>
            <person name="Dunbar C."/>
            <person name="Freedman E."/>
            <person name="Gearin G."/>
            <person name="Goldberg J."/>
            <person name="Griggs A."/>
            <person name="Gujja S."/>
            <person name="Heiman D."/>
            <person name="Howarth C."/>
            <person name="Larson L."/>
            <person name="Lui A."/>
            <person name="MacDonald P.J.P."/>
            <person name="Montmayeur A."/>
            <person name="Murphy C."/>
            <person name="Neiman D."/>
            <person name="Pearson M."/>
            <person name="Priest M."/>
            <person name="Roberts A."/>
            <person name="Saif S."/>
            <person name="Shea T."/>
            <person name="Shenoy N."/>
            <person name="Sisk P."/>
            <person name="Stolte C."/>
            <person name="Sykes S."/>
            <person name="Wortman J."/>
            <person name="Nusbaum C."/>
            <person name="Birren B."/>
        </authorList>
    </citation>
    <scope>NUCLEOTIDE SEQUENCE [LARGE SCALE GENOMIC DNA]</scope>
    <source>
        <strain evidence="1">54008</strain>
    </source>
</reference>
<reference evidence="1" key="2">
    <citation type="submission" date="2012-05" db="EMBL/GenBank/DDBJ databases">
        <title>The Genome Annotation of Fusarium oxysporum PHW808.</title>
        <authorList>
            <consortium name="The Broad Institute Genomics Platform"/>
            <person name="Ma L.-J."/>
            <person name="Corby-Kistler H."/>
            <person name="Broz K."/>
            <person name="Gale L.R."/>
            <person name="Jonkers W."/>
            <person name="O'Donnell K."/>
            <person name="Ploetz R."/>
            <person name="Steinberg C."/>
            <person name="Schwartz D.C."/>
            <person name="VanEtten H."/>
            <person name="Zhou S."/>
            <person name="Young S.K."/>
            <person name="Zeng Q."/>
            <person name="Gargeya S."/>
            <person name="Fitzgerald M."/>
            <person name="Abouelleil A."/>
            <person name="Alvarado L."/>
            <person name="Chapman S.B."/>
            <person name="Gainer-Dewar J."/>
            <person name="Goldberg J."/>
            <person name="Griggs A."/>
            <person name="Gujja S."/>
            <person name="Hansen M."/>
            <person name="Howarth C."/>
            <person name="Imamovic A."/>
            <person name="Ireland A."/>
            <person name="Larimer J."/>
            <person name="McCowan C."/>
            <person name="Murphy C."/>
            <person name="Pearson M."/>
            <person name="Poon T.W."/>
            <person name="Priest M."/>
            <person name="Roberts A."/>
            <person name="Saif S."/>
            <person name="Shea T."/>
            <person name="Sykes S."/>
            <person name="Wortman J."/>
            <person name="Nusbaum C."/>
            <person name="Birren B."/>
        </authorList>
    </citation>
    <scope>NUCLEOTIDE SEQUENCE</scope>
    <source>
        <strain evidence="1">54008</strain>
    </source>
</reference>
<gene>
    <name evidence="1" type="ORF">FOPG_11216</name>
</gene>
<sequence>MAIFYTIKYIIIEVEPGHPSPGPHAELVLSQLIASSLSALHNLQGIQLDLWWSSDPSKRS</sequence>
<dbReference type="Proteomes" id="UP000030676">
    <property type="component" value="Unassembled WGS sequence"/>
</dbReference>
<dbReference type="HOGENOM" id="CLU_2941845_0_0_1"/>
<evidence type="ECO:0000313" key="1">
    <source>
        <dbReference type="EMBL" id="EXL73543.1"/>
    </source>
</evidence>
<name>X0HBR8_FUSOX</name>
<proteinExistence type="predicted"/>
<dbReference type="EMBL" id="JH658873">
    <property type="protein sequence ID" value="EXL73543.1"/>
    <property type="molecule type" value="Genomic_DNA"/>
</dbReference>
<organism evidence="1">
    <name type="scientific">Fusarium oxysporum f. sp. conglutinans race 2 54008</name>
    <dbReference type="NCBI Taxonomy" id="1089457"/>
    <lineage>
        <taxon>Eukaryota</taxon>
        <taxon>Fungi</taxon>
        <taxon>Dikarya</taxon>
        <taxon>Ascomycota</taxon>
        <taxon>Pezizomycotina</taxon>
        <taxon>Sordariomycetes</taxon>
        <taxon>Hypocreomycetidae</taxon>
        <taxon>Hypocreales</taxon>
        <taxon>Nectriaceae</taxon>
        <taxon>Fusarium</taxon>
        <taxon>Fusarium oxysporum species complex</taxon>
    </lineage>
</organism>
<protein>
    <submittedName>
        <fullName evidence="1">Uncharacterized protein</fullName>
    </submittedName>
</protein>
<accession>X0HBR8</accession>